<dbReference type="STRING" id="157463.GCA_001047075_00138"/>
<protein>
    <submittedName>
        <fullName evidence="1">Uncharacterized protein</fullName>
    </submittedName>
</protein>
<evidence type="ECO:0000313" key="2">
    <source>
        <dbReference type="Proteomes" id="UP000253891"/>
    </source>
</evidence>
<accession>A0A0K8MFC7</accession>
<name>A0A0K8MFC7_9LACO</name>
<proteinExistence type="predicted"/>
<evidence type="ECO:0000313" key="1">
    <source>
        <dbReference type="EMBL" id="GAO99215.1"/>
    </source>
</evidence>
<sequence length="123" mass="14059">MKKGTKKHPLQVWRLDGDDLKQTPFNTAIWLYFNMKPTATKTDMLLLLNNYTDSVDSRSIRINILINHIERIVSNIEEIELNEYLSGRISELNETIFFVQSEMDALDNQTKSVGEAIAIGGSK</sequence>
<keyword evidence="2" id="KW-1185">Reference proteome</keyword>
<dbReference type="EMBL" id="DF967986">
    <property type="protein sequence ID" value="GAO99215.1"/>
    <property type="molecule type" value="Genomic_DNA"/>
</dbReference>
<gene>
    <name evidence="1" type="ORF">FFIC_090390</name>
</gene>
<dbReference type="RefSeq" id="WP_061992642.1">
    <property type="nucleotide sequence ID" value="NZ_DF967986.1"/>
</dbReference>
<organism evidence="1 2">
    <name type="scientific">Fructobacillus ficulneus</name>
    <dbReference type="NCBI Taxonomy" id="157463"/>
    <lineage>
        <taxon>Bacteria</taxon>
        <taxon>Bacillati</taxon>
        <taxon>Bacillota</taxon>
        <taxon>Bacilli</taxon>
        <taxon>Lactobacillales</taxon>
        <taxon>Lactobacillaceae</taxon>
        <taxon>Fructobacillus</taxon>
    </lineage>
</organism>
<dbReference type="Proteomes" id="UP000253891">
    <property type="component" value="Unassembled WGS sequence"/>
</dbReference>
<dbReference type="AlphaFoldDB" id="A0A0K8MFC7"/>
<reference evidence="1 2" key="1">
    <citation type="journal article" date="2015" name="BMC Genomics">
        <title>Comparative genomics of Fructobacillus spp. and Leuconostoc spp. reveals niche-specific evolution of Fructobacillus spp.</title>
        <authorList>
            <person name="Endo A."/>
            <person name="Tanizawa Y."/>
            <person name="Tanaka N."/>
            <person name="Maeno S."/>
            <person name="Kumar H."/>
            <person name="Shiwa Y."/>
            <person name="Okada S."/>
            <person name="Yoshikawa H."/>
            <person name="Dicks L."/>
            <person name="Nakagawa J."/>
            <person name="Arita M."/>
        </authorList>
    </citation>
    <scope>NUCLEOTIDE SEQUENCE [LARGE SCALE GENOMIC DNA]</scope>
    <source>
        <strain evidence="1 2">JCM 12225</strain>
    </source>
</reference>